<dbReference type="eggNOG" id="COG0640">
    <property type="taxonomic scope" value="Bacteria"/>
</dbReference>
<evidence type="ECO:0000259" key="4">
    <source>
        <dbReference type="PROSITE" id="PS50987"/>
    </source>
</evidence>
<dbReference type="OrthoDB" id="9799175at2"/>
<dbReference type="InterPro" id="IPR051081">
    <property type="entry name" value="HTH_MetalResp_TranReg"/>
</dbReference>
<gene>
    <name evidence="5" type="ordered locus">Lbys_0632</name>
</gene>
<dbReference type="HOGENOM" id="CLU_097806_3_4_10"/>
<evidence type="ECO:0000256" key="1">
    <source>
        <dbReference type="ARBA" id="ARBA00023015"/>
    </source>
</evidence>
<keyword evidence="2" id="KW-0238">DNA-binding</keyword>
<dbReference type="PROSITE" id="PS50987">
    <property type="entry name" value="HTH_ARSR_2"/>
    <property type="match status" value="1"/>
</dbReference>
<dbReference type="NCBIfam" id="NF033789">
    <property type="entry name" value="repress_SdpR"/>
    <property type="match status" value="1"/>
</dbReference>
<dbReference type="CDD" id="cd00090">
    <property type="entry name" value="HTH_ARSR"/>
    <property type="match status" value="1"/>
</dbReference>
<evidence type="ECO:0000256" key="3">
    <source>
        <dbReference type="ARBA" id="ARBA00023163"/>
    </source>
</evidence>
<dbReference type="Pfam" id="PF01022">
    <property type="entry name" value="HTH_5"/>
    <property type="match status" value="1"/>
</dbReference>
<dbReference type="SMART" id="SM00418">
    <property type="entry name" value="HTH_ARSR"/>
    <property type="match status" value="1"/>
</dbReference>
<evidence type="ECO:0000313" key="5">
    <source>
        <dbReference type="EMBL" id="ADQ16394.1"/>
    </source>
</evidence>
<dbReference type="PRINTS" id="PR00778">
    <property type="entry name" value="HTHARSR"/>
</dbReference>
<dbReference type="KEGG" id="lby:Lbys_0632"/>
<keyword evidence="1" id="KW-0805">Transcription regulation</keyword>
<dbReference type="EMBL" id="CP002305">
    <property type="protein sequence ID" value="ADQ16394.1"/>
    <property type="molecule type" value="Genomic_DNA"/>
</dbReference>
<dbReference type="NCBIfam" id="NF033788">
    <property type="entry name" value="HTH_metalloreg"/>
    <property type="match status" value="1"/>
</dbReference>
<feature type="domain" description="HTH arsR-type" evidence="4">
    <location>
        <begin position="1"/>
        <end position="87"/>
    </location>
</feature>
<accession>E4RYN2</accession>
<name>E4RYN2_LEAB4</name>
<dbReference type="PANTHER" id="PTHR33154">
    <property type="entry name" value="TRANSCRIPTIONAL REGULATOR, ARSR FAMILY"/>
    <property type="match status" value="1"/>
</dbReference>
<sequence length="99" mass="11420">MDKYFKALNDGTRREILEILRIHPAAAGEIADRFNISKPSISHHLDILKQAELVTAKKKGQFVMYSINLPALDEVFQWFSLFKSEINAEKPRIRIPLKV</sequence>
<reference key="1">
    <citation type="submission" date="2010-11" db="EMBL/GenBank/DDBJ databases">
        <title>The complete genome of Leadbetterella byssophila DSM 17132.</title>
        <authorList>
            <consortium name="US DOE Joint Genome Institute (JGI-PGF)"/>
            <person name="Lucas S."/>
            <person name="Copeland A."/>
            <person name="Lapidus A."/>
            <person name="Glavina del Rio T."/>
            <person name="Dalin E."/>
            <person name="Tice H."/>
            <person name="Bruce D."/>
            <person name="Goodwin L."/>
            <person name="Pitluck S."/>
            <person name="Kyrpides N."/>
            <person name="Mavromatis K."/>
            <person name="Ivanova N."/>
            <person name="Teshima H."/>
            <person name="Brettin T."/>
            <person name="Detter J.C."/>
            <person name="Han C."/>
            <person name="Tapia R."/>
            <person name="Land M."/>
            <person name="Hauser L."/>
            <person name="Markowitz V."/>
            <person name="Cheng J.-F."/>
            <person name="Hugenholtz P."/>
            <person name="Woyke T."/>
            <person name="Wu D."/>
            <person name="Tindall B."/>
            <person name="Pomrenke H.G."/>
            <person name="Brambilla E."/>
            <person name="Klenk H.-P."/>
            <person name="Eisen J.A."/>
        </authorList>
    </citation>
    <scope>NUCLEOTIDE SEQUENCE [LARGE SCALE GENOMIC DNA]</scope>
    <source>
        <strain>DSM 17132</strain>
    </source>
</reference>
<dbReference type="STRING" id="649349.Lbys_0632"/>
<dbReference type="GO" id="GO:0003700">
    <property type="term" value="F:DNA-binding transcription factor activity"/>
    <property type="evidence" value="ECO:0007669"/>
    <property type="project" value="InterPro"/>
</dbReference>
<proteinExistence type="predicted"/>
<dbReference type="InterPro" id="IPR036390">
    <property type="entry name" value="WH_DNA-bd_sf"/>
</dbReference>
<dbReference type="InterPro" id="IPR047796">
    <property type="entry name" value="SdpR-like_repress"/>
</dbReference>
<dbReference type="Gene3D" id="1.10.10.10">
    <property type="entry name" value="Winged helix-like DNA-binding domain superfamily/Winged helix DNA-binding domain"/>
    <property type="match status" value="1"/>
</dbReference>
<dbReference type="InterPro" id="IPR011991">
    <property type="entry name" value="ArsR-like_HTH"/>
</dbReference>
<reference evidence="5 6" key="2">
    <citation type="journal article" date="2011" name="Stand. Genomic Sci.">
        <title>Complete genome sequence of Leadbetterella byssophila type strain (4M15).</title>
        <authorList>
            <person name="Abt B."/>
            <person name="Teshima H."/>
            <person name="Lucas S."/>
            <person name="Lapidus A."/>
            <person name="Del Rio T.G."/>
            <person name="Nolan M."/>
            <person name="Tice H."/>
            <person name="Cheng J.F."/>
            <person name="Pitluck S."/>
            <person name="Liolios K."/>
            <person name="Pagani I."/>
            <person name="Ivanova N."/>
            <person name="Mavromatis K."/>
            <person name="Pati A."/>
            <person name="Tapia R."/>
            <person name="Han C."/>
            <person name="Goodwin L."/>
            <person name="Chen A."/>
            <person name="Palaniappan K."/>
            <person name="Land M."/>
            <person name="Hauser L."/>
            <person name="Chang Y.J."/>
            <person name="Jeffries C.D."/>
            <person name="Rohde M."/>
            <person name="Goker M."/>
            <person name="Tindall B.J."/>
            <person name="Detter J.C."/>
            <person name="Woyke T."/>
            <person name="Bristow J."/>
            <person name="Eisen J.A."/>
            <person name="Markowitz V."/>
            <person name="Hugenholtz P."/>
            <person name="Klenk H.P."/>
            <person name="Kyrpides N.C."/>
        </authorList>
    </citation>
    <scope>NUCLEOTIDE SEQUENCE [LARGE SCALE GENOMIC DNA]</scope>
    <source>
        <strain evidence="6">DSM 17132 / JCM 16389 / KACC 11308 / NBRC 106382 / 4M15</strain>
    </source>
</reference>
<keyword evidence="3" id="KW-0804">Transcription</keyword>
<dbReference type="InterPro" id="IPR036388">
    <property type="entry name" value="WH-like_DNA-bd_sf"/>
</dbReference>
<evidence type="ECO:0000313" key="6">
    <source>
        <dbReference type="Proteomes" id="UP000007435"/>
    </source>
</evidence>
<organism evidence="5 6">
    <name type="scientific">Leadbetterella byssophila (strain DSM 17132 / JCM 16389 / KACC 11308 / NBRC 106382 / 4M15)</name>
    <dbReference type="NCBI Taxonomy" id="649349"/>
    <lineage>
        <taxon>Bacteria</taxon>
        <taxon>Pseudomonadati</taxon>
        <taxon>Bacteroidota</taxon>
        <taxon>Cytophagia</taxon>
        <taxon>Cytophagales</taxon>
        <taxon>Leadbetterellaceae</taxon>
        <taxon>Leadbetterella</taxon>
    </lineage>
</organism>
<dbReference type="InterPro" id="IPR001845">
    <property type="entry name" value="HTH_ArsR_DNA-bd_dom"/>
</dbReference>
<dbReference type="AlphaFoldDB" id="E4RYN2"/>
<dbReference type="PANTHER" id="PTHR33154:SF33">
    <property type="entry name" value="TRANSCRIPTIONAL REPRESSOR SDPR"/>
    <property type="match status" value="1"/>
</dbReference>
<keyword evidence="6" id="KW-1185">Reference proteome</keyword>
<dbReference type="GO" id="GO:0003677">
    <property type="term" value="F:DNA binding"/>
    <property type="evidence" value="ECO:0007669"/>
    <property type="project" value="UniProtKB-KW"/>
</dbReference>
<dbReference type="SUPFAM" id="SSF46785">
    <property type="entry name" value="Winged helix' DNA-binding domain"/>
    <property type="match status" value="1"/>
</dbReference>
<protein>
    <submittedName>
        <fullName evidence="5">Transcriptional regulator, ArsR family</fullName>
    </submittedName>
</protein>
<dbReference type="RefSeq" id="WP_013407446.1">
    <property type="nucleotide sequence ID" value="NC_014655.1"/>
</dbReference>
<dbReference type="Proteomes" id="UP000007435">
    <property type="component" value="Chromosome"/>
</dbReference>
<evidence type="ECO:0000256" key="2">
    <source>
        <dbReference type="ARBA" id="ARBA00023125"/>
    </source>
</evidence>